<feature type="transmembrane region" description="Helical" evidence="1">
    <location>
        <begin position="152"/>
        <end position="176"/>
    </location>
</feature>
<keyword evidence="2" id="KW-0150">Chloroplast</keyword>
<feature type="transmembrane region" description="Helical" evidence="1">
    <location>
        <begin position="36"/>
        <end position="63"/>
    </location>
</feature>
<dbReference type="PANTHER" id="PTHR31272">
    <property type="entry name" value="CYTOCHROME C-TYPE BIOGENESIS PROTEIN HI_1454-RELATED"/>
    <property type="match status" value="1"/>
</dbReference>
<evidence type="ECO:0000256" key="1">
    <source>
        <dbReference type="SAM" id="Phobius"/>
    </source>
</evidence>
<dbReference type="InterPro" id="IPR051790">
    <property type="entry name" value="Cytochrome_c-biogenesis_DsbD"/>
</dbReference>
<keyword evidence="1" id="KW-0472">Membrane</keyword>
<feature type="transmembrane region" description="Helical" evidence="1">
    <location>
        <begin position="182"/>
        <end position="206"/>
    </location>
</feature>
<feature type="transmembrane region" description="Helical" evidence="1">
    <location>
        <begin position="75"/>
        <end position="102"/>
    </location>
</feature>
<name>A0A1Z1MIZ6_9FLOR</name>
<dbReference type="RefSeq" id="YP_009396535.1">
    <property type="nucleotide sequence ID" value="NC_035283.1"/>
</dbReference>
<organism evidence="2">
    <name type="scientific">Vertebrata australis</name>
    <dbReference type="NCBI Taxonomy" id="1967852"/>
    <lineage>
        <taxon>Eukaryota</taxon>
        <taxon>Rhodophyta</taxon>
        <taxon>Florideophyceae</taxon>
        <taxon>Rhodymeniophycidae</taxon>
        <taxon>Ceramiales</taxon>
        <taxon>Rhodomelaceae</taxon>
        <taxon>Polysiphonioideae</taxon>
        <taxon>Vertebrata</taxon>
    </lineage>
</organism>
<gene>
    <name evidence="2" type="primary">dsbD</name>
</gene>
<sequence length="247" mass="28619">MYIDLNVFFDRYSIILYYCQYYLSKLILLSNNSSSLFLILIFFIFGILTVFTPCFISMIPLAFSYISVRGNSLTNIVIFSIGLSTSSFIFILSTNVIGFYLFVGKFALFSNLFTILLSLDLMNIISFSSIYNSLKLPKNISFNKNIFLNTYFIGLIMGFSALPCNTYIFFILSFLLKNIDNILTLFMYFFIYIIGFISPVLLIFSFKLYFTSLKMLSYFWDFISSFGGSFLFIFSLFSLLNSILPQY</sequence>
<keyword evidence="2" id="KW-0934">Plastid</keyword>
<feature type="transmembrane region" description="Helical" evidence="1">
    <location>
        <begin position="108"/>
        <end position="131"/>
    </location>
</feature>
<keyword evidence="1" id="KW-0812">Transmembrane</keyword>
<keyword evidence="1" id="KW-1133">Transmembrane helix</keyword>
<dbReference type="PANTHER" id="PTHR31272:SF9">
    <property type="entry name" value="BLL1027 PROTEIN"/>
    <property type="match status" value="1"/>
</dbReference>
<dbReference type="EMBL" id="MF101439">
    <property type="protein sequence ID" value="ARW65721.1"/>
    <property type="molecule type" value="Genomic_DNA"/>
</dbReference>
<reference evidence="2" key="1">
    <citation type="journal article" date="2017" name="J. Phycol.">
        <title>Analysis of chloroplast genomes and a supermatrix inform reclassification of the Rhodomelaceae (Rhodophyta).</title>
        <authorList>
            <person name="Diaz-Tapia P."/>
            <person name="Maggs C.A."/>
            <person name="West J.A."/>
            <person name="Verbruggen H."/>
        </authorList>
    </citation>
    <scope>NUCLEOTIDE SEQUENCE</scope>
    <source>
        <strain evidence="2">PD931</strain>
    </source>
</reference>
<protein>
    <submittedName>
        <fullName evidence="2">Thiol:disulfide interchange protein</fullName>
    </submittedName>
</protein>
<feature type="transmembrane region" description="Helical" evidence="1">
    <location>
        <begin position="218"/>
        <end position="240"/>
    </location>
</feature>
<dbReference type="GeneID" id="33358748"/>
<accession>A0A1Z1MIZ6</accession>
<evidence type="ECO:0000313" key="2">
    <source>
        <dbReference type="EMBL" id="ARW65721.1"/>
    </source>
</evidence>
<geneLocation type="chloroplast" evidence="2"/>
<proteinExistence type="predicted"/>
<dbReference type="AlphaFoldDB" id="A0A1Z1MIZ6"/>